<dbReference type="GeneTree" id="ENSGT01150000286911"/>
<dbReference type="PANTHER" id="PTHR24106">
    <property type="entry name" value="NACHT, LRR AND CARD DOMAINS-CONTAINING"/>
    <property type="match status" value="1"/>
</dbReference>
<reference evidence="3" key="2">
    <citation type="submission" date="2025-09" db="UniProtKB">
        <authorList>
            <consortium name="Ensembl"/>
        </authorList>
    </citation>
    <scope>IDENTIFICATION</scope>
</reference>
<name>A0A3Q3F8J6_9LABR</name>
<dbReference type="Proteomes" id="UP000261660">
    <property type="component" value="Unplaced"/>
</dbReference>
<sequence>MKLERQSIIINVHMYLTSIKLWRCSLSEISCSSLVSALKSNPSHLRKLDLSINELQDSGVKLLSDFLQSPNCRLETLRLWRCCLSEISCSSLVSALKSNPSHLRELDLNFNKLQDSGVKLLSDLQKNPDYRLETLR</sequence>
<dbReference type="Pfam" id="PF13516">
    <property type="entry name" value="LRR_6"/>
    <property type="match status" value="2"/>
</dbReference>
<dbReference type="InterPro" id="IPR001611">
    <property type="entry name" value="Leu-rich_rpt"/>
</dbReference>
<evidence type="ECO:0000313" key="4">
    <source>
        <dbReference type="Proteomes" id="UP000261660"/>
    </source>
</evidence>
<accession>A0A3Q3F8J6</accession>
<proteinExistence type="predicted"/>
<keyword evidence="2" id="KW-0677">Repeat</keyword>
<dbReference type="Gene3D" id="3.80.10.10">
    <property type="entry name" value="Ribonuclease Inhibitor"/>
    <property type="match status" value="1"/>
</dbReference>
<evidence type="ECO:0000256" key="2">
    <source>
        <dbReference type="ARBA" id="ARBA00022737"/>
    </source>
</evidence>
<dbReference type="InterPro" id="IPR051261">
    <property type="entry name" value="NLR"/>
</dbReference>
<organism evidence="3 4">
    <name type="scientific">Labrus bergylta</name>
    <name type="common">ballan wrasse</name>
    <dbReference type="NCBI Taxonomy" id="56723"/>
    <lineage>
        <taxon>Eukaryota</taxon>
        <taxon>Metazoa</taxon>
        <taxon>Chordata</taxon>
        <taxon>Craniata</taxon>
        <taxon>Vertebrata</taxon>
        <taxon>Euteleostomi</taxon>
        <taxon>Actinopterygii</taxon>
        <taxon>Neopterygii</taxon>
        <taxon>Teleostei</taxon>
        <taxon>Neoteleostei</taxon>
        <taxon>Acanthomorphata</taxon>
        <taxon>Eupercaria</taxon>
        <taxon>Labriformes</taxon>
        <taxon>Labridae</taxon>
        <taxon>Labrus</taxon>
    </lineage>
</organism>
<evidence type="ECO:0000313" key="3">
    <source>
        <dbReference type="Ensembl" id="ENSLBEP00000015904.1"/>
    </source>
</evidence>
<keyword evidence="1" id="KW-0433">Leucine-rich repeat</keyword>
<dbReference type="InterPro" id="IPR032675">
    <property type="entry name" value="LRR_dom_sf"/>
</dbReference>
<dbReference type="AlphaFoldDB" id="A0A3Q3F8J6"/>
<reference evidence="3" key="1">
    <citation type="submission" date="2025-08" db="UniProtKB">
        <authorList>
            <consortium name="Ensembl"/>
        </authorList>
    </citation>
    <scope>IDENTIFICATION</scope>
</reference>
<dbReference type="SMART" id="SM00368">
    <property type="entry name" value="LRR_RI"/>
    <property type="match status" value="4"/>
</dbReference>
<protein>
    <recommendedName>
        <fullName evidence="5">NACHT LRR and PYD domain-containing protein</fullName>
    </recommendedName>
</protein>
<dbReference type="InParanoid" id="A0A3Q3F8J6"/>
<keyword evidence="4" id="KW-1185">Reference proteome</keyword>
<evidence type="ECO:0008006" key="5">
    <source>
        <dbReference type="Google" id="ProtNLM"/>
    </source>
</evidence>
<dbReference type="SUPFAM" id="SSF52047">
    <property type="entry name" value="RNI-like"/>
    <property type="match status" value="1"/>
</dbReference>
<evidence type="ECO:0000256" key="1">
    <source>
        <dbReference type="ARBA" id="ARBA00022614"/>
    </source>
</evidence>
<dbReference type="Ensembl" id="ENSLBET00000016840.1">
    <property type="protein sequence ID" value="ENSLBEP00000015904.1"/>
    <property type="gene ID" value="ENSLBEG00000012344.1"/>
</dbReference>